<feature type="region of interest" description="Disordered" evidence="2">
    <location>
        <begin position="1"/>
        <end position="73"/>
    </location>
</feature>
<feature type="compositionally biased region" description="Acidic residues" evidence="2">
    <location>
        <begin position="9"/>
        <end position="30"/>
    </location>
</feature>
<feature type="compositionally biased region" description="Acidic residues" evidence="2">
    <location>
        <begin position="389"/>
        <end position="430"/>
    </location>
</feature>
<accession>A0A6V2FTF9</accession>
<evidence type="ECO:0000313" key="3">
    <source>
        <dbReference type="EMBL" id="CAE4610282.1"/>
    </source>
</evidence>
<dbReference type="AlphaFoldDB" id="A0A6V2FTF9"/>
<evidence type="ECO:0000256" key="2">
    <source>
        <dbReference type="SAM" id="MobiDB-lite"/>
    </source>
</evidence>
<feature type="compositionally biased region" description="Low complexity" evidence="2">
    <location>
        <begin position="39"/>
        <end position="65"/>
    </location>
</feature>
<gene>
    <name evidence="3" type="ORF">DBRI00130_LOCUS16489</name>
    <name evidence="4" type="ORF">DBRI00130_LOCUS16492</name>
</gene>
<feature type="region of interest" description="Disordered" evidence="2">
    <location>
        <begin position="389"/>
        <end position="440"/>
    </location>
</feature>
<feature type="compositionally biased region" description="Basic residues" evidence="2">
    <location>
        <begin position="296"/>
        <end position="309"/>
    </location>
</feature>
<proteinExistence type="predicted"/>
<evidence type="ECO:0000256" key="1">
    <source>
        <dbReference type="SAM" id="Coils"/>
    </source>
</evidence>
<dbReference type="EMBL" id="HBNS01020807">
    <property type="protein sequence ID" value="CAE4610287.1"/>
    <property type="molecule type" value="Transcribed_RNA"/>
</dbReference>
<feature type="region of interest" description="Disordered" evidence="2">
    <location>
        <begin position="287"/>
        <end position="358"/>
    </location>
</feature>
<name>A0A6V2FTF9_9STRA</name>
<reference evidence="3" key="1">
    <citation type="submission" date="2021-01" db="EMBL/GenBank/DDBJ databases">
        <authorList>
            <person name="Corre E."/>
            <person name="Pelletier E."/>
            <person name="Niang G."/>
            <person name="Scheremetjew M."/>
            <person name="Finn R."/>
            <person name="Kale V."/>
            <person name="Holt S."/>
            <person name="Cochrane G."/>
            <person name="Meng A."/>
            <person name="Brown T."/>
            <person name="Cohen L."/>
        </authorList>
    </citation>
    <scope>NUCLEOTIDE SEQUENCE</scope>
    <source>
        <strain evidence="3">GSO104</strain>
    </source>
</reference>
<protein>
    <submittedName>
        <fullName evidence="3">Uncharacterized protein</fullName>
    </submittedName>
</protein>
<feature type="coiled-coil region" evidence="1">
    <location>
        <begin position="188"/>
        <end position="233"/>
    </location>
</feature>
<dbReference type="EMBL" id="HBNS01020803">
    <property type="protein sequence ID" value="CAE4610282.1"/>
    <property type="molecule type" value="Transcribed_RNA"/>
</dbReference>
<sequence>MSMLGRDYPEEEEEEEEEEEKEEEMEEEVEDSKILAAPQAPNEQTETTATTSETAPTNTETTETPPSSPPSKITLSQIQNLRTTLTESSTLSAALSTVLDNLAEETSVCQAILLHNSSSASTGLATHVRTSKRRIDSTKDDLVDWKRETEYLEYEVQSLWERLDQRGRKEVLEGEWRSLFVNSIGGIISSSVKEVKKEEEDLEKVKMELEGQLAASETKVRKLRTSIASLAEENAKSLAEVEQRGLSGAIQLARTLREDLREVDFELASVQATNFSCKTKIGVLKRKLKEQDERTKKAKKEKKSGRKARGLNNGHSTPLSQESSQQQQNEDGISQQQTQQQQEGAPNSEETATDEDDEELTPLMNRNHHLASTNAWLVPVSALMHMNKEEEEDGADDSDDDGSSYEDDDSDEDDSSYEDDEYSDSEEEEDTPRSAPSIKIQTGDSTAIILRNTDSNGYLSIDIWELIRRIIGIGREVASRSVQTFREEGSSLVMTV</sequence>
<evidence type="ECO:0000313" key="4">
    <source>
        <dbReference type="EMBL" id="CAE4610287.1"/>
    </source>
</evidence>
<organism evidence="3">
    <name type="scientific">Ditylum brightwellii</name>
    <dbReference type="NCBI Taxonomy" id="49249"/>
    <lineage>
        <taxon>Eukaryota</taxon>
        <taxon>Sar</taxon>
        <taxon>Stramenopiles</taxon>
        <taxon>Ochrophyta</taxon>
        <taxon>Bacillariophyta</taxon>
        <taxon>Mediophyceae</taxon>
        <taxon>Lithodesmiophycidae</taxon>
        <taxon>Lithodesmiales</taxon>
        <taxon>Lithodesmiaceae</taxon>
        <taxon>Ditylum</taxon>
    </lineage>
</organism>
<keyword evidence="1" id="KW-0175">Coiled coil</keyword>